<dbReference type="PROSITE" id="PS50891">
    <property type="entry name" value="LOB"/>
    <property type="match status" value="1"/>
</dbReference>
<evidence type="ECO:0000313" key="5">
    <source>
        <dbReference type="EnsemblPlants" id="Pp3c8_21660V3.1"/>
    </source>
</evidence>
<dbReference type="PANTHER" id="PTHR31301:SF21">
    <property type="entry name" value="LOB DOMAIN-CONTAINING PROTEIN 27-RELATED"/>
    <property type="match status" value="1"/>
</dbReference>
<dbReference type="Gramene" id="Pp3c8_21660V3.4">
    <property type="protein sequence ID" value="Pp3c8_21660V3.4"/>
    <property type="gene ID" value="Pp3c8_21660"/>
</dbReference>
<keyword evidence="6" id="KW-1185">Reference proteome</keyword>
<name>A0A2K1K897_PHYPA</name>
<feature type="domain" description="LOB" evidence="3">
    <location>
        <begin position="9"/>
        <end position="110"/>
    </location>
</feature>
<dbReference type="OrthoDB" id="1893065at2759"/>
<reference evidence="4 6" key="2">
    <citation type="journal article" date="2018" name="Plant J.">
        <title>The Physcomitrella patens chromosome-scale assembly reveals moss genome structure and evolution.</title>
        <authorList>
            <person name="Lang D."/>
            <person name="Ullrich K.K."/>
            <person name="Murat F."/>
            <person name="Fuchs J."/>
            <person name="Jenkins J."/>
            <person name="Haas F.B."/>
            <person name="Piednoel M."/>
            <person name="Gundlach H."/>
            <person name="Van Bel M."/>
            <person name="Meyberg R."/>
            <person name="Vives C."/>
            <person name="Morata J."/>
            <person name="Symeonidi A."/>
            <person name="Hiss M."/>
            <person name="Muchero W."/>
            <person name="Kamisugi Y."/>
            <person name="Saleh O."/>
            <person name="Blanc G."/>
            <person name="Decker E.L."/>
            <person name="van Gessel N."/>
            <person name="Grimwood J."/>
            <person name="Hayes R.D."/>
            <person name="Graham S.W."/>
            <person name="Gunter L.E."/>
            <person name="McDaniel S.F."/>
            <person name="Hoernstein S.N.W."/>
            <person name="Larsson A."/>
            <person name="Li F.W."/>
            <person name="Perroud P.F."/>
            <person name="Phillips J."/>
            <person name="Ranjan P."/>
            <person name="Rokshar D.S."/>
            <person name="Rothfels C.J."/>
            <person name="Schneider L."/>
            <person name="Shu S."/>
            <person name="Stevenson D.W."/>
            <person name="Thummler F."/>
            <person name="Tillich M."/>
            <person name="Villarreal Aguilar J.C."/>
            <person name="Widiez T."/>
            <person name="Wong G.K."/>
            <person name="Wymore A."/>
            <person name="Zhang Y."/>
            <person name="Zimmer A.D."/>
            <person name="Quatrano R.S."/>
            <person name="Mayer K.F.X."/>
            <person name="Goodstein D."/>
            <person name="Casacuberta J.M."/>
            <person name="Vandepoele K."/>
            <person name="Reski R."/>
            <person name="Cuming A.C."/>
            <person name="Tuskan G.A."/>
            <person name="Maumus F."/>
            <person name="Salse J."/>
            <person name="Schmutz J."/>
            <person name="Rensing S.A."/>
        </authorList>
    </citation>
    <scope>NUCLEOTIDE SEQUENCE [LARGE SCALE GENOMIC DNA]</scope>
    <source>
        <strain evidence="5 6">cv. Gransden 2004</strain>
    </source>
</reference>
<dbReference type="PaxDb" id="3218-PP1S134_49V6.1"/>
<accession>A0A2K1K897</accession>
<evidence type="ECO:0000256" key="1">
    <source>
        <dbReference type="ARBA" id="ARBA00005474"/>
    </source>
</evidence>
<comment type="similarity">
    <text evidence="1">Belongs to the LOB domain-containing protein family.</text>
</comment>
<evidence type="ECO:0000313" key="4">
    <source>
        <dbReference type="EMBL" id="PNR49998.1"/>
    </source>
</evidence>
<dbReference type="EnsemblPlants" id="Pp3c8_21660V3.4">
    <property type="protein sequence ID" value="Pp3c8_21660V3.4"/>
    <property type="gene ID" value="Pp3c8_21660"/>
</dbReference>
<dbReference type="PANTHER" id="PTHR31301">
    <property type="entry name" value="LOB DOMAIN-CONTAINING PROTEIN 4-RELATED"/>
    <property type="match status" value="1"/>
</dbReference>
<evidence type="ECO:0000259" key="3">
    <source>
        <dbReference type="PROSITE" id="PS50891"/>
    </source>
</evidence>
<dbReference type="GO" id="GO:0006355">
    <property type="term" value="P:regulation of DNA-templated transcription"/>
    <property type="evidence" value="ECO:0000318"/>
    <property type="project" value="GO_Central"/>
</dbReference>
<dbReference type="KEGG" id="ppp:112286027"/>
<protein>
    <recommendedName>
        <fullName evidence="3">LOB domain-containing protein</fullName>
    </recommendedName>
</protein>
<dbReference type="GO" id="GO:0001216">
    <property type="term" value="F:DNA-binding transcription activator activity"/>
    <property type="evidence" value="ECO:0000318"/>
    <property type="project" value="GO_Central"/>
</dbReference>
<reference evidence="4 6" key="1">
    <citation type="journal article" date="2008" name="Science">
        <title>The Physcomitrella genome reveals evolutionary insights into the conquest of land by plants.</title>
        <authorList>
            <person name="Rensing S."/>
            <person name="Lang D."/>
            <person name="Zimmer A."/>
            <person name="Terry A."/>
            <person name="Salamov A."/>
            <person name="Shapiro H."/>
            <person name="Nishiyama T."/>
            <person name="Perroud P.-F."/>
            <person name="Lindquist E."/>
            <person name="Kamisugi Y."/>
            <person name="Tanahashi T."/>
            <person name="Sakakibara K."/>
            <person name="Fujita T."/>
            <person name="Oishi K."/>
            <person name="Shin-I T."/>
            <person name="Kuroki Y."/>
            <person name="Toyoda A."/>
            <person name="Suzuki Y."/>
            <person name="Hashimoto A."/>
            <person name="Yamaguchi K."/>
            <person name="Sugano A."/>
            <person name="Kohara Y."/>
            <person name="Fujiyama A."/>
            <person name="Anterola A."/>
            <person name="Aoki S."/>
            <person name="Ashton N."/>
            <person name="Barbazuk W.B."/>
            <person name="Barker E."/>
            <person name="Bennetzen J."/>
            <person name="Bezanilla M."/>
            <person name="Blankenship R."/>
            <person name="Cho S.H."/>
            <person name="Dutcher S."/>
            <person name="Estelle M."/>
            <person name="Fawcett J.A."/>
            <person name="Gundlach H."/>
            <person name="Hanada K."/>
            <person name="Heyl A."/>
            <person name="Hicks K.A."/>
            <person name="Hugh J."/>
            <person name="Lohr M."/>
            <person name="Mayer K."/>
            <person name="Melkozernov A."/>
            <person name="Murata T."/>
            <person name="Nelson D."/>
            <person name="Pils B."/>
            <person name="Prigge M."/>
            <person name="Reiss B."/>
            <person name="Renner T."/>
            <person name="Rombauts S."/>
            <person name="Rushton P."/>
            <person name="Sanderfoot A."/>
            <person name="Schween G."/>
            <person name="Shiu S.-H."/>
            <person name="Stueber K."/>
            <person name="Theodoulou F.L."/>
            <person name="Tu H."/>
            <person name="Van de Peer Y."/>
            <person name="Verrier P.J."/>
            <person name="Waters E."/>
            <person name="Wood A."/>
            <person name="Yang L."/>
            <person name="Cove D."/>
            <person name="Cuming A."/>
            <person name="Hasebe M."/>
            <person name="Lucas S."/>
            <person name="Mishler D.B."/>
            <person name="Reski R."/>
            <person name="Grigoriev I."/>
            <person name="Quatrano R.S."/>
            <person name="Boore J.L."/>
        </authorList>
    </citation>
    <scope>NUCLEOTIDE SEQUENCE [LARGE SCALE GENOMIC DNA]</scope>
    <source>
        <strain evidence="5 6">cv. Gransden 2004</strain>
    </source>
</reference>
<keyword evidence="2" id="KW-0175">Coiled coil</keyword>
<reference evidence="5" key="3">
    <citation type="submission" date="2020-12" db="UniProtKB">
        <authorList>
            <consortium name="EnsemblPlants"/>
        </authorList>
    </citation>
    <scope>IDENTIFICATION</scope>
</reference>
<dbReference type="RefSeq" id="XP_024383295.1">
    <property type="nucleotide sequence ID" value="XM_024527527.2"/>
</dbReference>
<dbReference type="EMBL" id="ABEU02000008">
    <property type="protein sequence ID" value="PNR49998.1"/>
    <property type="molecule type" value="Genomic_DNA"/>
</dbReference>
<organism evidence="4">
    <name type="scientific">Physcomitrium patens</name>
    <name type="common">Spreading-leaved earth moss</name>
    <name type="synonym">Physcomitrella patens</name>
    <dbReference type="NCBI Taxonomy" id="3218"/>
    <lineage>
        <taxon>Eukaryota</taxon>
        <taxon>Viridiplantae</taxon>
        <taxon>Streptophyta</taxon>
        <taxon>Embryophyta</taxon>
        <taxon>Bryophyta</taxon>
        <taxon>Bryophytina</taxon>
        <taxon>Bryopsida</taxon>
        <taxon>Funariidae</taxon>
        <taxon>Funariales</taxon>
        <taxon>Funariaceae</taxon>
        <taxon>Physcomitrium</taxon>
    </lineage>
</organism>
<dbReference type="AlphaFoldDB" id="A0A2K1K897"/>
<proteinExistence type="inferred from homology"/>
<evidence type="ECO:0000256" key="2">
    <source>
        <dbReference type="SAM" id="Coils"/>
    </source>
</evidence>
<dbReference type="Gramene" id="Pp3c8_21660V3.1">
    <property type="protein sequence ID" value="Pp3c8_21660V3.1"/>
    <property type="gene ID" value="Pp3c8_21660"/>
</dbReference>
<dbReference type="GeneID" id="112286027"/>
<dbReference type="Proteomes" id="UP000006727">
    <property type="component" value="Chromosome 8"/>
</dbReference>
<sequence length="324" mass="35495">MTGSGSTNTACAACKYQRRKCTSDCPLSPYFPPDQPKRFQNVHKLFGVSNILRILKHVDPSKREDTVKSIAYEADTREKDPVHGCLGVITILQNQVSKLKDELAVVREQLYLLQQQHNFNQQAQVQQIVGSLGGNTSVVNVSSGQETNVLIQQLQEYNGMNHLSSDFAKSNLLSISCFESDQYLRNDKYDIKSASSSRFDVGRYISGDSPVQQSVLLGSGGPVKESPVHQSEPPRGANVFNGYGMADPGSTFTDTSGDHRILQDVDHAFATPDPYAMAIRRRGSGLLNLTIASDAELRRATGGHHGVPEHELKSAGVYLTLTNN</sequence>
<dbReference type="InterPro" id="IPR004883">
    <property type="entry name" value="LOB"/>
</dbReference>
<feature type="coiled-coil region" evidence="2">
    <location>
        <begin position="89"/>
        <end position="116"/>
    </location>
</feature>
<dbReference type="GO" id="GO:0005634">
    <property type="term" value="C:nucleus"/>
    <property type="evidence" value="ECO:0000318"/>
    <property type="project" value="GO_Central"/>
</dbReference>
<dbReference type="EnsemblPlants" id="Pp3c8_21660V3.1">
    <property type="protein sequence ID" value="Pp3c8_21660V3.1"/>
    <property type="gene ID" value="Pp3c8_21660"/>
</dbReference>
<evidence type="ECO:0000313" key="6">
    <source>
        <dbReference type="Proteomes" id="UP000006727"/>
    </source>
</evidence>
<dbReference type="Pfam" id="PF03195">
    <property type="entry name" value="LOB"/>
    <property type="match status" value="1"/>
</dbReference>
<gene>
    <name evidence="5" type="primary">LOC112286027</name>
    <name evidence="4" type="ORF">PHYPA_011895</name>
</gene>